<evidence type="ECO:0000256" key="3">
    <source>
        <dbReference type="SAM" id="Phobius"/>
    </source>
</evidence>
<dbReference type="AlphaFoldDB" id="S1N5D8"/>
<dbReference type="PATRIC" id="fig|1121865.3.peg.108"/>
<dbReference type="EMBL" id="ASWJ01000004">
    <property type="protein sequence ID" value="EOW84220.1"/>
    <property type="molecule type" value="Genomic_DNA"/>
</dbReference>
<name>S1N5D8_9ENTE</name>
<accession>S1N5D8</accession>
<dbReference type="OrthoDB" id="9810818at2"/>
<dbReference type="InterPro" id="IPR000620">
    <property type="entry name" value="EamA_dom"/>
</dbReference>
<dbReference type="PANTHER" id="PTHR22911:SF79">
    <property type="entry name" value="MOBA-LIKE NTP TRANSFERASE DOMAIN-CONTAINING PROTEIN"/>
    <property type="match status" value="1"/>
</dbReference>
<feature type="transmembrane region" description="Helical" evidence="3">
    <location>
        <begin position="273"/>
        <end position="289"/>
    </location>
</feature>
<comment type="caution">
    <text evidence="5">The sequence shown here is derived from an EMBL/GenBank/DDBJ whole genome shotgun (WGS) entry which is preliminary data.</text>
</comment>
<keyword evidence="3" id="KW-0472">Membrane</keyword>
<dbReference type="eggNOG" id="COG0697">
    <property type="taxonomic scope" value="Bacteria"/>
</dbReference>
<dbReference type="Proteomes" id="UP000014113">
    <property type="component" value="Unassembled WGS sequence"/>
</dbReference>
<evidence type="ECO:0000313" key="5">
    <source>
        <dbReference type="EMBL" id="EOW84220.1"/>
    </source>
</evidence>
<feature type="transmembrane region" description="Helical" evidence="3">
    <location>
        <begin position="33"/>
        <end position="52"/>
    </location>
</feature>
<dbReference type="PANTHER" id="PTHR22911">
    <property type="entry name" value="ACYL-MALONYL CONDENSING ENZYME-RELATED"/>
    <property type="match status" value="1"/>
</dbReference>
<evidence type="ECO:0000256" key="2">
    <source>
        <dbReference type="ARBA" id="ARBA00007362"/>
    </source>
</evidence>
<dbReference type="Pfam" id="PF00892">
    <property type="entry name" value="EamA"/>
    <property type="match status" value="2"/>
</dbReference>
<keyword evidence="3" id="KW-0812">Transmembrane</keyword>
<dbReference type="GO" id="GO:0016020">
    <property type="term" value="C:membrane"/>
    <property type="evidence" value="ECO:0007669"/>
    <property type="project" value="InterPro"/>
</dbReference>
<dbReference type="InterPro" id="IPR037185">
    <property type="entry name" value="EmrE-like"/>
</dbReference>
<keyword evidence="6" id="KW-1185">Reference proteome</keyword>
<comment type="subcellular location">
    <subcellularLocation>
        <location evidence="1">Endomembrane system</location>
        <topology evidence="1">Multi-pass membrane protein</topology>
    </subcellularLocation>
</comment>
<feature type="transmembrane region" description="Helical" evidence="3">
    <location>
        <begin position="126"/>
        <end position="145"/>
    </location>
</feature>
<protein>
    <recommendedName>
        <fullName evidence="4">EamA domain-containing protein</fullName>
    </recommendedName>
</protein>
<feature type="transmembrane region" description="Helical" evidence="3">
    <location>
        <begin position="157"/>
        <end position="175"/>
    </location>
</feature>
<dbReference type="RefSeq" id="WP_016182284.1">
    <property type="nucleotide sequence ID" value="NZ_JXKI01000007.1"/>
</dbReference>
<dbReference type="STRING" id="1121865.OMW_00113"/>
<keyword evidence="3" id="KW-1133">Transmembrane helix</keyword>
<proteinExistence type="inferred from homology"/>
<feature type="domain" description="EamA" evidence="4">
    <location>
        <begin position="4"/>
        <end position="144"/>
    </location>
</feature>
<comment type="similarity">
    <text evidence="2">Belongs to the EamA transporter family.</text>
</comment>
<feature type="transmembrane region" description="Helical" evidence="3">
    <location>
        <begin position="247"/>
        <end position="267"/>
    </location>
</feature>
<evidence type="ECO:0000259" key="4">
    <source>
        <dbReference type="Pfam" id="PF00892"/>
    </source>
</evidence>
<reference evidence="5 6" key="1">
    <citation type="submission" date="2013-03" db="EMBL/GenBank/DDBJ databases">
        <title>The Genome Sequence of Enterococcus columbae ATCC_51263 (PacBio/Illumina hybrid assembly).</title>
        <authorList>
            <consortium name="The Broad Institute Genomics Platform"/>
            <consortium name="The Broad Institute Genome Sequencing Center for Infectious Disease"/>
            <person name="Earl A."/>
            <person name="Russ C."/>
            <person name="Gilmore M."/>
            <person name="Surin D."/>
            <person name="Walker B."/>
            <person name="Young S."/>
            <person name="Zeng Q."/>
            <person name="Gargeya S."/>
            <person name="Fitzgerald M."/>
            <person name="Haas B."/>
            <person name="Abouelleil A."/>
            <person name="Allen A.W."/>
            <person name="Alvarado L."/>
            <person name="Arachchi H.M."/>
            <person name="Berlin A.M."/>
            <person name="Chapman S.B."/>
            <person name="Gainer-Dewar J."/>
            <person name="Goldberg J."/>
            <person name="Griggs A."/>
            <person name="Gujja S."/>
            <person name="Hansen M."/>
            <person name="Howarth C."/>
            <person name="Imamovic A."/>
            <person name="Ireland A."/>
            <person name="Larimer J."/>
            <person name="McCowan C."/>
            <person name="Murphy C."/>
            <person name="Pearson M."/>
            <person name="Poon T.W."/>
            <person name="Priest M."/>
            <person name="Roberts A."/>
            <person name="Saif S."/>
            <person name="Shea T."/>
            <person name="Sisk P."/>
            <person name="Sykes S."/>
            <person name="Wortman J."/>
            <person name="Nusbaum C."/>
            <person name="Birren B."/>
        </authorList>
    </citation>
    <scope>NUCLEOTIDE SEQUENCE [LARGE SCALE GENOMIC DNA]</scope>
    <source>
        <strain evidence="5 6">ATCC 51263</strain>
    </source>
</reference>
<feature type="transmembrane region" description="Helical" evidence="3">
    <location>
        <begin position="187"/>
        <end position="207"/>
    </location>
</feature>
<feature type="domain" description="EamA" evidence="4">
    <location>
        <begin position="157"/>
        <end position="289"/>
    </location>
</feature>
<sequence length="293" mass="32726">MKYRGMLYACLAATFWAISGISGQILMQQFHFTANWIVAARMIVSGGLLLLFSQRFNQKKSLGDIFQQPSAMIRLLLFGVFGMYAVQAGFFQTIEYSNASFATIIQFTGPIFIIFYEAFRQRQWPSFQTIFLLILTFIGILLLATKGNLNQLIVPKMAIVMGLIAALAIAVYSILPRQLIMEYGSLTVVGMGMLIGGIFANLVHPIWQVDGLFTLASFIQFLIVAIVGTALSFFCYSQSLQYISPSLAGILTAVEPLLSLVFSIIIFHLAFGWIEWIGFLLVFCSILLLQRKM</sequence>
<gene>
    <name evidence="5" type="ORF">I568_00707</name>
</gene>
<evidence type="ECO:0000313" key="6">
    <source>
        <dbReference type="Proteomes" id="UP000014113"/>
    </source>
</evidence>
<feature type="transmembrane region" description="Helical" evidence="3">
    <location>
        <begin position="100"/>
        <end position="119"/>
    </location>
</feature>
<organism evidence="5 6">
    <name type="scientific">Enterococcus columbae DSM 7374 = ATCC 51263</name>
    <dbReference type="NCBI Taxonomy" id="1121865"/>
    <lineage>
        <taxon>Bacteria</taxon>
        <taxon>Bacillati</taxon>
        <taxon>Bacillota</taxon>
        <taxon>Bacilli</taxon>
        <taxon>Lactobacillales</taxon>
        <taxon>Enterococcaceae</taxon>
        <taxon>Enterococcus</taxon>
    </lineage>
</organism>
<feature type="transmembrane region" description="Helical" evidence="3">
    <location>
        <begin position="213"/>
        <end position="235"/>
    </location>
</feature>
<evidence type="ECO:0000256" key="1">
    <source>
        <dbReference type="ARBA" id="ARBA00004127"/>
    </source>
</evidence>
<feature type="transmembrane region" description="Helical" evidence="3">
    <location>
        <begin position="73"/>
        <end position="94"/>
    </location>
</feature>
<dbReference type="SUPFAM" id="SSF103481">
    <property type="entry name" value="Multidrug resistance efflux transporter EmrE"/>
    <property type="match status" value="2"/>
</dbReference>